<evidence type="ECO:0000313" key="9">
    <source>
        <dbReference type="Proteomes" id="UP000445000"/>
    </source>
</evidence>
<keyword evidence="1" id="KW-0813">Transport</keyword>
<dbReference type="InterPro" id="IPR027417">
    <property type="entry name" value="P-loop_NTPase"/>
</dbReference>
<evidence type="ECO:0000256" key="4">
    <source>
        <dbReference type="ARBA" id="ARBA00022840"/>
    </source>
</evidence>
<dbReference type="AlphaFoldDB" id="A0A829YKT6"/>
<dbReference type="PROSITE" id="PS50893">
    <property type="entry name" value="ABC_TRANSPORTER_2"/>
    <property type="match status" value="1"/>
</dbReference>
<dbReference type="RefSeq" id="WP_161815000.1">
    <property type="nucleotide sequence ID" value="NZ_BLJN01000006.1"/>
</dbReference>
<dbReference type="InterPro" id="IPR005895">
    <property type="entry name" value="ABC_transptr_haem_export_CcmA"/>
</dbReference>
<evidence type="ECO:0000256" key="3">
    <source>
        <dbReference type="ARBA" id="ARBA00022748"/>
    </source>
</evidence>
<dbReference type="SUPFAM" id="SSF52540">
    <property type="entry name" value="P-loop containing nucleoside triphosphate hydrolases"/>
    <property type="match status" value="1"/>
</dbReference>
<sequence length="215" mass="23654">MLAQVAATSPQPQLEARAVHLWRGEKHLLRGVSFALYSGELLQVVGPNGVGKTSLLRCVAGLLPTESGEIVWRGQQLPEGRDEFHRELAYLAHVNGLKAELTALENLRFGVSVRRAVTTEELRETLQLLHVEACADLPVRALSAGQKRRVALARIMLTRASLWILDEPITNLDKAGIALFEARIAEHMRTGGMILTAAHQLLLQGQPGVRTLELR</sequence>
<dbReference type="InterPro" id="IPR017871">
    <property type="entry name" value="ABC_transporter-like_CS"/>
</dbReference>
<keyword evidence="5" id="KW-1278">Translocase</keyword>
<organism evidence="8 9">
    <name type="scientific">Steroidobacter agaridevorans</name>
    <dbReference type="NCBI Taxonomy" id="2695856"/>
    <lineage>
        <taxon>Bacteria</taxon>
        <taxon>Pseudomonadati</taxon>
        <taxon>Pseudomonadota</taxon>
        <taxon>Gammaproteobacteria</taxon>
        <taxon>Steroidobacterales</taxon>
        <taxon>Steroidobacteraceae</taxon>
        <taxon>Steroidobacter</taxon>
    </lineage>
</organism>
<keyword evidence="2" id="KW-0547">Nucleotide-binding</keyword>
<dbReference type="Pfam" id="PF00005">
    <property type="entry name" value="ABC_tran"/>
    <property type="match status" value="1"/>
</dbReference>
<dbReference type="PANTHER" id="PTHR43499">
    <property type="entry name" value="ABC TRANSPORTER I FAMILY MEMBER 1"/>
    <property type="match status" value="1"/>
</dbReference>
<accession>A0A829YKT6</accession>
<dbReference type="GO" id="GO:0017004">
    <property type="term" value="P:cytochrome complex assembly"/>
    <property type="evidence" value="ECO:0007669"/>
    <property type="project" value="UniProtKB-KW"/>
</dbReference>
<dbReference type="Proteomes" id="UP000445000">
    <property type="component" value="Unassembled WGS sequence"/>
</dbReference>
<evidence type="ECO:0000256" key="1">
    <source>
        <dbReference type="ARBA" id="ARBA00022448"/>
    </source>
</evidence>
<dbReference type="PROSITE" id="PS00211">
    <property type="entry name" value="ABC_TRANSPORTER_1"/>
    <property type="match status" value="1"/>
</dbReference>
<comment type="caution">
    <text evidence="8">The sequence shown here is derived from an EMBL/GenBank/DDBJ whole genome shotgun (WGS) entry which is preliminary data.</text>
</comment>
<feature type="domain" description="ABC transporter" evidence="7">
    <location>
        <begin position="14"/>
        <end position="215"/>
    </location>
</feature>
<name>A0A829YKT6_9GAMM</name>
<keyword evidence="9" id="KW-1185">Reference proteome</keyword>
<evidence type="ECO:0000256" key="5">
    <source>
        <dbReference type="ARBA" id="ARBA00022967"/>
    </source>
</evidence>
<reference evidence="9" key="1">
    <citation type="submission" date="2020-01" db="EMBL/GenBank/DDBJ databases">
        <title>'Steroidobacter agaridevorans' sp. nov., agar-degrading bacteria isolated from rhizosphere soils.</title>
        <authorList>
            <person name="Ikenaga M."/>
            <person name="Kataoka M."/>
            <person name="Murouchi A."/>
            <person name="Katsuragi S."/>
            <person name="Sakai M."/>
        </authorList>
    </citation>
    <scope>NUCLEOTIDE SEQUENCE [LARGE SCALE GENOMIC DNA]</scope>
    <source>
        <strain evidence="9">YU21-B</strain>
    </source>
</reference>
<keyword evidence="4 8" id="KW-0067">ATP-binding</keyword>
<dbReference type="GO" id="GO:0005524">
    <property type="term" value="F:ATP binding"/>
    <property type="evidence" value="ECO:0007669"/>
    <property type="project" value="UniProtKB-KW"/>
</dbReference>
<dbReference type="GO" id="GO:0022857">
    <property type="term" value="F:transmembrane transporter activity"/>
    <property type="evidence" value="ECO:0007669"/>
    <property type="project" value="InterPro"/>
</dbReference>
<keyword evidence="6" id="KW-0472">Membrane</keyword>
<gene>
    <name evidence="8" type="primary">ccmA</name>
    <name evidence="8" type="ORF">GCM10011487_53780</name>
</gene>
<protein>
    <submittedName>
        <fullName evidence="8">Cytochrome c biogenesis ATP-binding export protein CcmA</fullName>
    </submittedName>
</protein>
<dbReference type="EMBL" id="BLJN01000006">
    <property type="protein sequence ID" value="GFE83378.1"/>
    <property type="molecule type" value="Genomic_DNA"/>
</dbReference>
<evidence type="ECO:0000259" key="7">
    <source>
        <dbReference type="PROSITE" id="PS50893"/>
    </source>
</evidence>
<dbReference type="NCBIfam" id="TIGR01189">
    <property type="entry name" value="ccmA"/>
    <property type="match status" value="1"/>
</dbReference>
<evidence type="ECO:0000313" key="8">
    <source>
        <dbReference type="EMBL" id="GFE83378.1"/>
    </source>
</evidence>
<dbReference type="InterPro" id="IPR003439">
    <property type="entry name" value="ABC_transporter-like_ATP-bd"/>
</dbReference>
<evidence type="ECO:0000256" key="6">
    <source>
        <dbReference type="ARBA" id="ARBA00023136"/>
    </source>
</evidence>
<dbReference type="SMART" id="SM00382">
    <property type="entry name" value="AAA"/>
    <property type="match status" value="1"/>
</dbReference>
<dbReference type="Gene3D" id="3.40.50.300">
    <property type="entry name" value="P-loop containing nucleotide triphosphate hydrolases"/>
    <property type="match status" value="1"/>
</dbReference>
<dbReference type="InterPro" id="IPR003593">
    <property type="entry name" value="AAA+_ATPase"/>
</dbReference>
<keyword evidence="3" id="KW-0201">Cytochrome c-type biogenesis</keyword>
<dbReference type="PANTHER" id="PTHR43499:SF1">
    <property type="entry name" value="ABC TRANSPORTER I FAMILY MEMBER 1"/>
    <property type="match status" value="1"/>
</dbReference>
<dbReference type="NCBIfam" id="NF010061">
    <property type="entry name" value="PRK13538.1"/>
    <property type="match status" value="1"/>
</dbReference>
<evidence type="ECO:0000256" key="2">
    <source>
        <dbReference type="ARBA" id="ARBA00022741"/>
    </source>
</evidence>
<proteinExistence type="predicted"/>
<dbReference type="GO" id="GO:0016887">
    <property type="term" value="F:ATP hydrolysis activity"/>
    <property type="evidence" value="ECO:0007669"/>
    <property type="project" value="InterPro"/>
</dbReference>